<dbReference type="RefSeq" id="WP_085543768.1">
    <property type="nucleotide sequence ID" value="NZ_FXBB01000003.1"/>
</dbReference>
<protein>
    <submittedName>
        <fullName evidence="1">HaeII restriction endonuclease</fullName>
    </submittedName>
</protein>
<dbReference type="OrthoDB" id="569411at2"/>
<dbReference type="EMBL" id="FXBB01000003">
    <property type="protein sequence ID" value="SMG15576.1"/>
    <property type="molecule type" value="Genomic_DNA"/>
</dbReference>
<name>A0A1X7IL86_9BACT</name>
<dbReference type="AlphaFoldDB" id="A0A1X7IL86"/>
<evidence type="ECO:0000313" key="2">
    <source>
        <dbReference type="Proteomes" id="UP000193355"/>
    </source>
</evidence>
<sequence>MTDILQARESLDKVIDKSRVHLYKPIQIAEILYQHRITKGNINLNNLEEYRNDSKRWRDDVCRELLGRVCTSSAKYQDNLFEKNALPPEMINELGRVNLITGGAVEAYIYNKFTGKHSQLIKILDYCKEAAVNTFNVEDLINSFREQPGLKRSLDKVYEVVVYALFHTLLAELEFSVEISMNEDKVYILEEFSDFADKVMCLNLNNKSFNQKAKIFRVGVTNASDRGLDMYSNWGPVIQVKHLSLEESLAQEIVDGISSDRIIIVCKKAEQKVINSLLTQIGWRNRIQSIVTEEDLVLWYEKALRGNYSATIGRKLLTCLENEILEEFPSVGEMPDIIKKRNYGSVSDEFWLQLH</sequence>
<keyword evidence="2" id="KW-1185">Reference proteome</keyword>
<organism evidence="1 2">
    <name type="scientific">Dethiosulfovibrio salsuginis</name>
    <dbReference type="NCBI Taxonomy" id="561720"/>
    <lineage>
        <taxon>Bacteria</taxon>
        <taxon>Thermotogati</taxon>
        <taxon>Synergistota</taxon>
        <taxon>Synergistia</taxon>
        <taxon>Synergistales</taxon>
        <taxon>Dethiosulfovibrionaceae</taxon>
        <taxon>Dethiosulfovibrio</taxon>
    </lineage>
</organism>
<dbReference type="Proteomes" id="UP000193355">
    <property type="component" value="Unassembled WGS sequence"/>
</dbReference>
<dbReference type="Pfam" id="PF09554">
    <property type="entry name" value="RE_HaeII"/>
    <property type="match status" value="1"/>
</dbReference>
<evidence type="ECO:0000313" key="1">
    <source>
        <dbReference type="EMBL" id="SMG15576.1"/>
    </source>
</evidence>
<accession>A0A1X7IL86</accession>
<dbReference type="GO" id="GO:0004519">
    <property type="term" value="F:endonuclease activity"/>
    <property type="evidence" value="ECO:0007669"/>
    <property type="project" value="UniProtKB-KW"/>
</dbReference>
<dbReference type="STRING" id="561720.SAMN06275492_10350"/>
<reference evidence="2" key="1">
    <citation type="submission" date="2017-04" db="EMBL/GenBank/DDBJ databases">
        <authorList>
            <person name="Varghese N."/>
            <person name="Submissions S."/>
        </authorList>
    </citation>
    <scope>NUCLEOTIDE SEQUENCE [LARGE SCALE GENOMIC DNA]</scope>
    <source>
        <strain evidence="2">USBA 82</strain>
    </source>
</reference>
<keyword evidence="1" id="KW-0378">Hydrolase</keyword>
<gene>
    <name evidence="1" type="ORF">SAMN06275492_10350</name>
</gene>
<dbReference type="InterPro" id="IPR019058">
    <property type="entry name" value="Restrct_endonuc_II_HaeII"/>
</dbReference>
<keyword evidence="1" id="KW-0540">Nuclease</keyword>
<dbReference type="REBASE" id="241588">
    <property type="entry name" value="Dpe82ORF10350P"/>
</dbReference>
<keyword evidence="1" id="KW-0255">Endonuclease</keyword>
<proteinExistence type="predicted"/>